<dbReference type="PANTHER" id="PTHR40047">
    <property type="entry name" value="UPF0703 PROTEIN YCGQ"/>
    <property type="match status" value="1"/>
</dbReference>
<dbReference type="InterPro" id="IPR015402">
    <property type="entry name" value="DUF1980"/>
</dbReference>
<evidence type="ECO:0000256" key="2">
    <source>
        <dbReference type="SAM" id="Phobius"/>
    </source>
</evidence>
<keyword evidence="2" id="KW-0812">Transmembrane</keyword>
<evidence type="ECO:0000259" key="3">
    <source>
        <dbReference type="Pfam" id="PF21537"/>
    </source>
</evidence>
<feature type="region of interest" description="Disordered" evidence="1">
    <location>
        <begin position="66"/>
        <end position="98"/>
    </location>
</feature>
<dbReference type="InterPro" id="IPR048447">
    <property type="entry name" value="DUF1980_C"/>
</dbReference>
<feature type="transmembrane region" description="Helical" evidence="2">
    <location>
        <begin position="121"/>
        <end position="144"/>
    </location>
</feature>
<keyword evidence="2" id="KW-0472">Membrane</keyword>
<evidence type="ECO:0000313" key="5">
    <source>
        <dbReference type="Proteomes" id="UP000256486"/>
    </source>
</evidence>
<keyword evidence="2" id="KW-1133">Transmembrane helix</keyword>
<name>A0A3E0VEB9_9MICO</name>
<evidence type="ECO:0000313" key="4">
    <source>
        <dbReference type="EMBL" id="RFA07995.1"/>
    </source>
</evidence>
<dbReference type="OrthoDB" id="359029at2"/>
<proteinExistence type="predicted"/>
<dbReference type="AlphaFoldDB" id="A0A3E0VEB9"/>
<feature type="transmembrane region" description="Helical" evidence="2">
    <location>
        <begin position="42"/>
        <end position="62"/>
    </location>
</feature>
<dbReference type="Proteomes" id="UP000256486">
    <property type="component" value="Unassembled WGS sequence"/>
</dbReference>
<keyword evidence="5" id="KW-1185">Reference proteome</keyword>
<reference evidence="4 5" key="1">
    <citation type="submission" date="2017-04" db="EMBL/GenBank/DDBJ databases">
        <title>Comparative genome analysis of Subtercola boreus.</title>
        <authorList>
            <person name="Cho Y.-J."/>
            <person name="Cho A."/>
            <person name="Kim O.-S."/>
            <person name="Lee J.-I."/>
        </authorList>
    </citation>
    <scope>NUCLEOTIDE SEQUENCE [LARGE SCALE GENOMIC DNA]</scope>
    <source>
        <strain evidence="4 5">K300</strain>
    </source>
</reference>
<dbReference type="RefSeq" id="WP_116413413.1">
    <property type="nucleotide sequence ID" value="NZ_NBWZ01000001.1"/>
</dbReference>
<feature type="domain" description="DUF1980" evidence="3">
    <location>
        <begin position="198"/>
        <end position="296"/>
    </location>
</feature>
<gene>
    <name evidence="4" type="ORF">B7R54_01245</name>
</gene>
<comment type="caution">
    <text evidence="4">The sequence shown here is derived from an EMBL/GenBank/DDBJ whole genome shotgun (WGS) entry which is preliminary data.</text>
</comment>
<sequence length="296" mass="31228">MSFSRLVSRWQGLALSLVGVVATVWLGFAGQLGLYIHPRYSVFTLIMAGIAVVLIVGAFAVVPSADDEHEHEHGHDHGPEHDGHGHGPEAHGDQHGHPVAHDALVNRNAPGPGRPRRSRRFWMLAGTAASLAVVAAAVATLLVVPPSTLTSSTVEQRSINSSSATLGSTSAQAASTTDDTSAYTVKNWSLLMRQGVGLDYFAGRAASVTGFVTPDADDPDNVFFIARFVVTCCAVDAQPVGVAVYQPGWQSSYPVDSWVSVDGTFGADPSVLSTASIVLQPDRISAIDQPSDPYVY</sequence>
<organism evidence="4 5">
    <name type="scientific">Subtercola boreus</name>
    <dbReference type="NCBI Taxonomy" id="120213"/>
    <lineage>
        <taxon>Bacteria</taxon>
        <taxon>Bacillati</taxon>
        <taxon>Actinomycetota</taxon>
        <taxon>Actinomycetes</taxon>
        <taxon>Micrococcales</taxon>
        <taxon>Microbacteriaceae</taxon>
        <taxon>Subtercola</taxon>
    </lineage>
</organism>
<evidence type="ECO:0000256" key="1">
    <source>
        <dbReference type="SAM" id="MobiDB-lite"/>
    </source>
</evidence>
<protein>
    <submittedName>
        <fullName evidence="4">TIGR03943 family protein</fullName>
    </submittedName>
</protein>
<dbReference type="PANTHER" id="PTHR40047:SF1">
    <property type="entry name" value="UPF0703 PROTEIN YCGQ"/>
    <property type="match status" value="1"/>
</dbReference>
<dbReference type="NCBIfam" id="TIGR03943">
    <property type="entry name" value="TIGR03943 family putative permease subunit"/>
    <property type="match status" value="1"/>
</dbReference>
<feature type="transmembrane region" description="Helical" evidence="2">
    <location>
        <begin position="12"/>
        <end position="36"/>
    </location>
</feature>
<dbReference type="EMBL" id="NBWZ01000001">
    <property type="protein sequence ID" value="RFA07995.1"/>
    <property type="molecule type" value="Genomic_DNA"/>
</dbReference>
<dbReference type="Pfam" id="PF21537">
    <property type="entry name" value="DUF1980_C"/>
    <property type="match status" value="1"/>
</dbReference>
<dbReference type="InterPro" id="IPR052955">
    <property type="entry name" value="UPF0703_membrane_permease"/>
</dbReference>
<accession>A0A3E0VEB9</accession>